<protein>
    <submittedName>
        <fullName evidence="3">Uncharacterized protein</fullName>
    </submittedName>
</protein>
<proteinExistence type="predicted"/>
<keyword evidence="2" id="KW-1133">Transmembrane helix</keyword>
<feature type="region of interest" description="Disordered" evidence="1">
    <location>
        <begin position="164"/>
        <end position="198"/>
    </location>
</feature>
<keyword evidence="2" id="KW-0472">Membrane</keyword>
<evidence type="ECO:0000256" key="1">
    <source>
        <dbReference type="SAM" id="MobiDB-lite"/>
    </source>
</evidence>
<dbReference type="EMBL" id="GEBQ01000208">
    <property type="protein sequence ID" value="JAT39769.1"/>
    <property type="molecule type" value="Transcribed_RNA"/>
</dbReference>
<feature type="transmembrane region" description="Helical" evidence="2">
    <location>
        <begin position="270"/>
        <end position="300"/>
    </location>
</feature>
<feature type="compositionally biased region" description="Basic residues" evidence="1">
    <location>
        <begin position="184"/>
        <end position="198"/>
    </location>
</feature>
<dbReference type="AlphaFoldDB" id="A0A1B6MV47"/>
<reference evidence="3" key="1">
    <citation type="submission" date="2015-11" db="EMBL/GenBank/DDBJ databases">
        <title>De novo transcriptome assembly of four potential Pierce s Disease insect vectors from Arizona vineyards.</title>
        <authorList>
            <person name="Tassone E.E."/>
        </authorList>
    </citation>
    <scope>NUCLEOTIDE SEQUENCE</scope>
</reference>
<evidence type="ECO:0000313" key="3">
    <source>
        <dbReference type="EMBL" id="JAT39769.1"/>
    </source>
</evidence>
<sequence length="338" mass="38789">KTSMKKEKCQSVEDFFTSSNKASKEFRLNPRFPQMRVSKANANLKPLVPQNRQECTHPPLATPVVRSRSAYNDEAEEERSWERLRTTFSNKNPLQAPYMNFPECVTGVPQRGEPPLLSDNFASRCLFPQPLQVSSSTDMAVQVNIDHCADCRRHRKYGKSLKIETNDSDCDSESSPTESEPISRSKKQLKPFTRRRVSRAHTTHLMREACHQEEEPCDQDYLEETTTFPSEGETNNDNEEENCAQLRHKGLLPVLKHIFGSESPIANIRLIMLALLPVSLILVIVHGDFTTLPIFGSYFMHQQVTAQEMYLQPIFDSFKYFFTITDFPDLVSFLTILF</sequence>
<organism evidence="3">
    <name type="scientific">Graphocephala atropunctata</name>
    <dbReference type="NCBI Taxonomy" id="36148"/>
    <lineage>
        <taxon>Eukaryota</taxon>
        <taxon>Metazoa</taxon>
        <taxon>Ecdysozoa</taxon>
        <taxon>Arthropoda</taxon>
        <taxon>Hexapoda</taxon>
        <taxon>Insecta</taxon>
        <taxon>Pterygota</taxon>
        <taxon>Neoptera</taxon>
        <taxon>Paraneoptera</taxon>
        <taxon>Hemiptera</taxon>
        <taxon>Auchenorrhyncha</taxon>
        <taxon>Membracoidea</taxon>
        <taxon>Cicadellidae</taxon>
        <taxon>Cicadellinae</taxon>
        <taxon>Cicadellini</taxon>
        <taxon>Graphocephala</taxon>
    </lineage>
</organism>
<feature type="compositionally biased region" description="Low complexity" evidence="1">
    <location>
        <begin position="173"/>
        <end position="182"/>
    </location>
</feature>
<evidence type="ECO:0000256" key="2">
    <source>
        <dbReference type="SAM" id="Phobius"/>
    </source>
</evidence>
<gene>
    <name evidence="3" type="ORF">g.15277</name>
</gene>
<accession>A0A1B6MV47</accession>
<name>A0A1B6MV47_9HEMI</name>
<keyword evidence="2" id="KW-0812">Transmembrane</keyword>
<feature type="non-terminal residue" evidence="3">
    <location>
        <position position="1"/>
    </location>
</feature>